<dbReference type="InterPro" id="IPR013123">
    <property type="entry name" value="SpoU_subst-bd"/>
</dbReference>
<evidence type="ECO:0000256" key="1">
    <source>
        <dbReference type="ARBA" id="ARBA00007228"/>
    </source>
</evidence>
<dbReference type="Pfam" id="PF22435">
    <property type="entry name" value="MRM3-like_sub_bind"/>
    <property type="match status" value="1"/>
</dbReference>
<dbReference type="SUPFAM" id="SSF55315">
    <property type="entry name" value="L30e-like"/>
    <property type="match status" value="1"/>
</dbReference>
<dbReference type="PANTHER" id="PTHR43191">
    <property type="entry name" value="RRNA METHYLTRANSFERASE 3"/>
    <property type="match status" value="1"/>
</dbReference>
<dbReference type="Pfam" id="PF00588">
    <property type="entry name" value="SpoU_methylase"/>
    <property type="match status" value="1"/>
</dbReference>
<organism evidence="5 6">
    <name type="scientific">Candidatus Syntrophocurvum alkaliphilum</name>
    <dbReference type="NCBI Taxonomy" id="2293317"/>
    <lineage>
        <taxon>Bacteria</taxon>
        <taxon>Bacillati</taxon>
        <taxon>Bacillota</taxon>
        <taxon>Clostridia</taxon>
        <taxon>Eubacteriales</taxon>
        <taxon>Syntrophomonadaceae</taxon>
        <taxon>Candidatus Syntrophocurvum</taxon>
    </lineage>
</organism>
<dbReference type="AlphaFoldDB" id="A0A6I6DF25"/>
<comment type="similarity">
    <text evidence="1">Belongs to the class IV-like SAM-binding methyltransferase superfamily. RNA methyltransferase TrmH family.</text>
</comment>
<keyword evidence="6" id="KW-1185">Reference proteome</keyword>
<evidence type="ECO:0000256" key="3">
    <source>
        <dbReference type="ARBA" id="ARBA00022679"/>
    </source>
</evidence>
<proteinExistence type="inferred from homology"/>
<sequence length="261" mass="29583">MKVITSKDNKEIKLAYKLRNKKTRQQENAFFIEGKKIVEEALKETKLTKKVFLMDDLVDEFRDYILENPQIDWYNIDTNLLNHICTTETPQGIAAIVQKPECSLIDVIEANNIFLLLDQIADPGNLGSIIRTAWAMKVDGVLLTPGNVDPFSPKVVRSTMGGIFKIPVFTNIGIQHLRLLKDKGYTIACTDLRTENDFYNVDFNQSMVVVMGSEASGVSREVKDECQLYFKIPIDEQVDSLNVAIACGIIISETFRQRRNS</sequence>
<dbReference type="InterPro" id="IPR029026">
    <property type="entry name" value="tRNA_m1G_MTases_N"/>
</dbReference>
<dbReference type="Gene3D" id="3.40.1280.10">
    <property type="match status" value="1"/>
</dbReference>
<keyword evidence="2 5" id="KW-0489">Methyltransferase</keyword>
<evidence type="ECO:0000313" key="6">
    <source>
        <dbReference type="Proteomes" id="UP000426444"/>
    </source>
</evidence>
<accession>A0A6I6DF25</accession>
<dbReference type="InterPro" id="IPR051259">
    <property type="entry name" value="rRNA_Methyltransferase"/>
</dbReference>
<name>A0A6I6DF25_9FIRM</name>
<feature type="domain" description="RNA 2-O ribose methyltransferase substrate binding" evidence="4">
    <location>
        <begin position="31"/>
        <end position="103"/>
    </location>
</feature>
<dbReference type="CDD" id="cd18095">
    <property type="entry name" value="SpoU-like_rRNA-MTase"/>
    <property type="match status" value="1"/>
</dbReference>
<dbReference type="EMBL" id="CP046457">
    <property type="protein sequence ID" value="QGT99717.1"/>
    <property type="molecule type" value="Genomic_DNA"/>
</dbReference>
<keyword evidence="3 5" id="KW-0808">Transferase</keyword>
<dbReference type="GO" id="GO:0032259">
    <property type="term" value="P:methylation"/>
    <property type="evidence" value="ECO:0007669"/>
    <property type="project" value="UniProtKB-KW"/>
</dbReference>
<reference evidence="6" key="1">
    <citation type="journal article" date="2019" name="Microbiology">
        <title>Complete Genome Sequence of an Uncultured Bacterium of the Candidate Phylum Bipolaricaulota.</title>
        <authorList>
            <person name="Kadnikov V.V."/>
            <person name="Mardanov A.V."/>
            <person name="Beletsky A.V."/>
            <person name="Frank Y.A."/>
            <person name="Karnachuk O.V."/>
            <person name="Ravin N.V."/>
        </authorList>
    </citation>
    <scope>NUCLEOTIDE SEQUENCE [LARGE SCALE GENOMIC DNA]</scope>
</reference>
<protein>
    <submittedName>
        <fullName evidence="5">Putative RNA methyltransferase YsgA</fullName>
    </submittedName>
</protein>
<evidence type="ECO:0000256" key="2">
    <source>
        <dbReference type="ARBA" id="ARBA00022603"/>
    </source>
</evidence>
<dbReference type="GO" id="GO:0005737">
    <property type="term" value="C:cytoplasm"/>
    <property type="evidence" value="ECO:0007669"/>
    <property type="project" value="UniProtKB-ARBA"/>
</dbReference>
<dbReference type="SMART" id="SM00967">
    <property type="entry name" value="SpoU_sub_bind"/>
    <property type="match status" value="1"/>
</dbReference>
<dbReference type="GO" id="GO:0003723">
    <property type="term" value="F:RNA binding"/>
    <property type="evidence" value="ECO:0007669"/>
    <property type="project" value="InterPro"/>
</dbReference>
<gene>
    <name evidence="5" type="ORF">SYNTR_1124</name>
</gene>
<dbReference type="InterPro" id="IPR053888">
    <property type="entry name" value="MRM3-like_sub_bind"/>
</dbReference>
<dbReference type="RefSeq" id="WP_156203588.1">
    <property type="nucleotide sequence ID" value="NZ_CP046457.1"/>
</dbReference>
<dbReference type="GO" id="GO:0006396">
    <property type="term" value="P:RNA processing"/>
    <property type="evidence" value="ECO:0007669"/>
    <property type="project" value="InterPro"/>
</dbReference>
<dbReference type="PANTHER" id="PTHR43191:SF2">
    <property type="entry name" value="RRNA METHYLTRANSFERASE 3, MITOCHONDRIAL"/>
    <property type="match status" value="1"/>
</dbReference>
<dbReference type="InterPro" id="IPR029028">
    <property type="entry name" value="Alpha/beta_knot_MTases"/>
</dbReference>
<evidence type="ECO:0000313" key="5">
    <source>
        <dbReference type="EMBL" id="QGT99717.1"/>
    </source>
</evidence>
<dbReference type="GO" id="GO:0008173">
    <property type="term" value="F:RNA methyltransferase activity"/>
    <property type="evidence" value="ECO:0007669"/>
    <property type="project" value="InterPro"/>
</dbReference>
<dbReference type="SUPFAM" id="SSF75217">
    <property type="entry name" value="alpha/beta knot"/>
    <property type="match status" value="1"/>
</dbReference>
<dbReference type="OrthoDB" id="9785673at2"/>
<dbReference type="Proteomes" id="UP000426444">
    <property type="component" value="Chromosome"/>
</dbReference>
<dbReference type="KEGG" id="salq:SYNTR_1124"/>
<dbReference type="InterPro" id="IPR001537">
    <property type="entry name" value="SpoU_MeTrfase"/>
</dbReference>
<evidence type="ECO:0000259" key="4">
    <source>
        <dbReference type="SMART" id="SM00967"/>
    </source>
</evidence>
<dbReference type="InterPro" id="IPR029064">
    <property type="entry name" value="Ribosomal_eL30-like_sf"/>
</dbReference>
<dbReference type="Gene3D" id="3.30.1330.30">
    <property type="match status" value="1"/>
</dbReference>